<dbReference type="EMBL" id="PJQY01000958">
    <property type="protein sequence ID" value="PQQ06446.1"/>
    <property type="molecule type" value="Genomic_DNA"/>
</dbReference>
<feature type="domain" description="Glycosyltransferase N-terminal" evidence="2">
    <location>
        <begin position="11"/>
        <end position="51"/>
    </location>
</feature>
<dbReference type="InterPro" id="IPR058980">
    <property type="entry name" value="Glyco_transf_N"/>
</dbReference>
<evidence type="ECO:0000313" key="5">
    <source>
        <dbReference type="Proteomes" id="UP000250321"/>
    </source>
</evidence>
<dbReference type="PANTHER" id="PTHR11926:SF774">
    <property type="entry name" value="UDP-GLYCOSYLTRANSFERASE 85A1-RELATED"/>
    <property type="match status" value="1"/>
</dbReference>
<organism evidence="3 5">
    <name type="scientific">Prunus yedoensis var. nudiflora</name>
    <dbReference type="NCBI Taxonomy" id="2094558"/>
    <lineage>
        <taxon>Eukaryota</taxon>
        <taxon>Viridiplantae</taxon>
        <taxon>Streptophyta</taxon>
        <taxon>Embryophyta</taxon>
        <taxon>Tracheophyta</taxon>
        <taxon>Spermatophyta</taxon>
        <taxon>Magnoliopsida</taxon>
        <taxon>eudicotyledons</taxon>
        <taxon>Gunneridae</taxon>
        <taxon>Pentapetalae</taxon>
        <taxon>rosids</taxon>
        <taxon>fabids</taxon>
        <taxon>Rosales</taxon>
        <taxon>Rosaceae</taxon>
        <taxon>Amygdaloideae</taxon>
        <taxon>Amygdaleae</taxon>
        <taxon>Prunus</taxon>
    </lineage>
</organism>
<dbReference type="Gene3D" id="3.40.50.2000">
    <property type="entry name" value="Glycogen Phosphorylase B"/>
    <property type="match status" value="1"/>
</dbReference>
<evidence type="ECO:0000313" key="3">
    <source>
        <dbReference type="EMBL" id="PQQ06446.1"/>
    </source>
</evidence>
<dbReference type="OrthoDB" id="5835829at2759"/>
<dbReference type="GO" id="GO:0080043">
    <property type="term" value="F:quercetin 3-O-glucosyltransferase activity"/>
    <property type="evidence" value="ECO:0007669"/>
    <property type="project" value="TreeGrafter"/>
</dbReference>
<sequence>MEDKHSKPHAIMVPLPRQGHVIPFTHLAMKLASNGFTITFVNTKIIHHQITKSESNGSEGQEDIFAAARKSGLDVRYRTVSDGFPLAFNRSQNLDQYLEGACLPCTC</sequence>
<comment type="caution">
    <text evidence="3">The sequence shown here is derived from an EMBL/GenBank/DDBJ whole genome shotgun (WGS) entry which is preliminary data.</text>
</comment>
<dbReference type="AlphaFoldDB" id="A0A314ZX80"/>
<gene>
    <name evidence="4" type="ORF">Pyn_12639</name>
    <name evidence="3" type="ORF">Pyn_26798</name>
</gene>
<keyword evidence="3" id="KW-0808">Transferase</keyword>
<proteinExistence type="inferred from homology"/>
<reference evidence="3 5" key="1">
    <citation type="submission" date="2018-02" db="EMBL/GenBank/DDBJ databases">
        <title>Draft genome of wild Prunus yedoensis var. nudiflora.</title>
        <authorList>
            <person name="Baek S."/>
            <person name="Kim J.-H."/>
            <person name="Choi K."/>
            <person name="Kim G.-B."/>
            <person name="Cho A."/>
            <person name="Jang H."/>
            <person name="Shin C.-H."/>
            <person name="Yu H.-J."/>
            <person name="Mun J.-H."/>
        </authorList>
    </citation>
    <scope>NUCLEOTIDE SEQUENCE [LARGE SCALE GENOMIC DNA]</scope>
    <source>
        <strain evidence="5">cv. Jeju island</strain>
        <tissue evidence="3">Leaf</tissue>
    </source>
</reference>
<dbReference type="Proteomes" id="UP000250321">
    <property type="component" value="Unassembled WGS sequence"/>
</dbReference>
<dbReference type="Pfam" id="PF26168">
    <property type="entry name" value="Glyco_transf_N"/>
    <property type="match status" value="1"/>
</dbReference>
<evidence type="ECO:0000259" key="2">
    <source>
        <dbReference type="Pfam" id="PF26168"/>
    </source>
</evidence>
<accession>A0A314ZX80</accession>
<keyword evidence="5" id="KW-1185">Reference proteome</keyword>
<dbReference type="STRING" id="2094558.A0A314ZX80"/>
<comment type="similarity">
    <text evidence="1">Belongs to the UDP-glycosyltransferase family.</text>
</comment>
<name>A0A314ZX80_PRUYE</name>
<dbReference type="GO" id="GO:0080044">
    <property type="term" value="F:quercetin 7-O-glucosyltransferase activity"/>
    <property type="evidence" value="ECO:0007669"/>
    <property type="project" value="TreeGrafter"/>
</dbReference>
<evidence type="ECO:0000313" key="4">
    <source>
        <dbReference type="EMBL" id="PQQ07690.1"/>
    </source>
</evidence>
<dbReference type="PANTHER" id="PTHR11926">
    <property type="entry name" value="GLUCOSYL/GLUCURONOSYL TRANSFERASES"/>
    <property type="match status" value="1"/>
</dbReference>
<evidence type="ECO:0000256" key="1">
    <source>
        <dbReference type="ARBA" id="ARBA00009995"/>
    </source>
</evidence>
<protein>
    <submittedName>
        <fullName evidence="3">UDP-glycosyltransferase 86A1-like</fullName>
    </submittedName>
</protein>
<dbReference type="SUPFAM" id="SSF53756">
    <property type="entry name" value="UDP-Glycosyltransferase/glycogen phosphorylase"/>
    <property type="match status" value="1"/>
</dbReference>
<dbReference type="EMBL" id="PJQY01000831">
    <property type="protein sequence ID" value="PQQ07690.1"/>
    <property type="molecule type" value="Genomic_DNA"/>
</dbReference>